<comment type="similarity">
    <text evidence="2">Belongs to the cation diffusion facilitator (CDF) transporter (TC 2.A.4) family. SLC30A subfamily.</text>
</comment>
<evidence type="ECO:0008006" key="15">
    <source>
        <dbReference type="Google" id="ProtNLM"/>
    </source>
</evidence>
<feature type="domain" description="Cation efflux protein transmembrane" evidence="11">
    <location>
        <begin position="91"/>
        <end position="309"/>
    </location>
</feature>
<feature type="transmembrane region" description="Helical" evidence="10">
    <location>
        <begin position="122"/>
        <end position="141"/>
    </location>
</feature>
<evidence type="ECO:0000256" key="5">
    <source>
        <dbReference type="ARBA" id="ARBA00022906"/>
    </source>
</evidence>
<dbReference type="OrthoDB" id="9944568at2759"/>
<keyword evidence="7" id="KW-0406">Ion transport</keyword>
<evidence type="ECO:0000256" key="4">
    <source>
        <dbReference type="ARBA" id="ARBA00022692"/>
    </source>
</evidence>
<evidence type="ECO:0000256" key="3">
    <source>
        <dbReference type="ARBA" id="ARBA00022448"/>
    </source>
</evidence>
<sequence>MSDESKDYLLNKNSYELSDDTSVRPIPPESPAYPSSPITQKTQDFIIVPLVDEFSLECLEEEGEDKCWLREEESNGIDNFKKKEKNSSRKLYIAIGISLIFFGIELIGGFFSGSLALLCDSFHLLSDVISFAISLLSIYLARRPPTNSHSYGYHRAEILGALLSIFLIWLLTGFLCFESYYRIYHPRNVDGRTMFTIACIGVFVNISLIIVLGHNHQHQHQPHHHNQHNHHHKNNKSQHYHNGDNVNVKAALLHVFGDFLSSLGVLISSIVILSDPSKVWIDPFCTLFFSALVMASTFGILRSSVRVLMEATPFHIDAQAVKSDLKGIEGVKSVHDLHIWDLTVGKTALTSHLILQKHNPEIHSEPFTQSSVLLKAKKILKDKYEIHKVTIQVDKSEFINI</sequence>
<feature type="transmembrane region" description="Helical" evidence="10">
    <location>
        <begin position="251"/>
        <end position="273"/>
    </location>
</feature>
<keyword evidence="8 10" id="KW-0472">Membrane</keyword>
<feature type="compositionally biased region" description="Basic residues" evidence="9">
    <location>
        <begin position="219"/>
        <end position="239"/>
    </location>
</feature>
<evidence type="ECO:0000256" key="9">
    <source>
        <dbReference type="SAM" id="MobiDB-lite"/>
    </source>
</evidence>
<feature type="transmembrane region" description="Helical" evidence="10">
    <location>
        <begin position="193"/>
        <end position="213"/>
    </location>
</feature>
<evidence type="ECO:0000256" key="2">
    <source>
        <dbReference type="ARBA" id="ARBA00008873"/>
    </source>
</evidence>
<evidence type="ECO:0000313" key="13">
    <source>
        <dbReference type="EMBL" id="RHZ61618.1"/>
    </source>
</evidence>
<dbReference type="NCBIfam" id="TIGR01297">
    <property type="entry name" value="CDF"/>
    <property type="match status" value="1"/>
</dbReference>
<reference evidence="13 14" key="1">
    <citation type="submission" date="2018-08" db="EMBL/GenBank/DDBJ databases">
        <title>Genome and evolution of the arbuscular mycorrhizal fungus Diversispora epigaea (formerly Glomus versiforme) and its bacterial endosymbionts.</title>
        <authorList>
            <person name="Sun X."/>
            <person name="Fei Z."/>
            <person name="Harrison M."/>
        </authorList>
    </citation>
    <scope>NUCLEOTIDE SEQUENCE [LARGE SCALE GENOMIC DNA]</scope>
    <source>
        <strain evidence="13 14">IT104</strain>
    </source>
</reference>
<keyword evidence="6 10" id="KW-1133">Transmembrane helix</keyword>
<keyword evidence="5" id="KW-0862">Zinc</keyword>
<organism evidence="13 14">
    <name type="scientific">Diversispora epigaea</name>
    <dbReference type="NCBI Taxonomy" id="1348612"/>
    <lineage>
        <taxon>Eukaryota</taxon>
        <taxon>Fungi</taxon>
        <taxon>Fungi incertae sedis</taxon>
        <taxon>Mucoromycota</taxon>
        <taxon>Glomeromycotina</taxon>
        <taxon>Glomeromycetes</taxon>
        <taxon>Diversisporales</taxon>
        <taxon>Diversisporaceae</taxon>
        <taxon>Diversispora</taxon>
    </lineage>
</organism>
<evidence type="ECO:0000256" key="7">
    <source>
        <dbReference type="ARBA" id="ARBA00023065"/>
    </source>
</evidence>
<keyword evidence="14" id="KW-1185">Reference proteome</keyword>
<keyword evidence="4 10" id="KW-0812">Transmembrane</keyword>
<dbReference type="PANTHER" id="PTHR11562">
    <property type="entry name" value="CATION EFFLUX PROTEIN/ ZINC TRANSPORTER"/>
    <property type="match status" value="1"/>
</dbReference>
<feature type="domain" description="Cation efflux protein cytoplasmic" evidence="12">
    <location>
        <begin position="316"/>
        <end position="395"/>
    </location>
</feature>
<name>A0A397HHU2_9GLOM</name>
<feature type="transmembrane region" description="Helical" evidence="10">
    <location>
        <begin position="279"/>
        <end position="301"/>
    </location>
</feature>
<dbReference type="Pfam" id="PF16916">
    <property type="entry name" value="ZT_dimer"/>
    <property type="match status" value="1"/>
</dbReference>
<comment type="subcellular location">
    <subcellularLocation>
        <location evidence="1">Membrane</location>
        <topology evidence="1">Multi-pass membrane protein</topology>
    </subcellularLocation>
</comment>
<dbReference type="SUPFAM" id="SSF161111">
    <property type="entry name" value="Cation efflux protein transmembrane domain-like"/>
    <property type="match status" value="1"/>
</dbReference>
<feature type="transmembrane region" description="Helical" evidence="10">
    <location>
        <begin position="161"/>
        <end position="181"/>
    </location>
</feature>
<dbReference type="Proteomes" id="UP000266861">
    <property type="component" value="Unassembled WGS sequence"/>
</dbReference>
<keyword evidence="5" id="KW-0864">Zinc transport</keyword>
<dbReference type="GO" id="GO:0030003">
    <property type="term" value="P:intracellular monoatomic cation homeostasis"/>
    <property type="evidence" value="ECO:0007669"/>
    <property type="project" value="UniProtKB-ARBA"/>
</dbReference>
<dbReference type="InterPro" id="IPR050681">
    <property type="entry name" value="CDF/SLC30A"/>
</dbReference>
<comment type="caution">
    <text evidence="13">The sequence shown here is derived from an EMBL/GenBank/DDBJ whole genome shotgun (WGS) entry which is preliminary data.</text>
</comment>
<evidence type="ECO:0000256" key="1">
    <source>
        <dbReference type="ARBA" id="ARBA00004141"/>
    </source>
</evidence>
<gene>
    <name evidence="13" type="ORF">Glove_346g18</name>
</gene>
<dbReference type="InterPro" id="IPR058533">
    <property type="entry name" value="Cation_efflux_TM"/>
</dbReference>
<protein>
    <recommendedName>
        <fullName evidence="15">Cation efflux protein cytoplasmic domain-containing protein</fullName>
    </recommendedName>
</protein>
<feature type="region of interest" description="Disordered" evidence="9">
    <location>
        <begin position="14"/>
        <end position="35"/>
    </location>
</feature>
<dbReference type="STRING" id="1348612.A0A397HHU2"/>
<dbReference type="EMBL" id="PQFF01000316">
    <property type="protein sequence ID" value="RHZ61618.1"/>
    <property type="molecule type" value="Genomic_DNA"/>
</dbReference>
<dbReference type="InterPro" id="IPR027469">
    <property type="entry name" value="Cation_efflux_TMD_sf"/>
</dbReference>
<evidence type="ECO:0000259" key="12">
    <source>
        <dbReference type="Pfam" id="PF16916"/>
    </source>
</evidence>
<feature type="transmembrane region" description="Helical" evidence="10">
    <location>
        <begin position="91"/>
        <end position="116"/>
    </location>
</feature>
<dbReference type="PANTHER" id="PTHR11562:SF17">
    <property type="entry name" value="RE54080P-RELATED"/>
    <property type="match status" value="1"/>
</dbReference>
<dbReference type="GO" id="GO:0005886">
    <property type="term" value="C:plasma membrane"/>
    <property type="evidence" value="ECO:0007669"/>
    <property type="project" value="TreeGrafter"/>
</dbReference>
<dbReference type="GO" id="GO:0098771">
    <property type="term" value="P:inorganic ion homeostasis"/>
    <property type="evidence" value="ECO:0007669"/>
    <property type="project" value="UniProtKB-ARBA"/>
</dbReference>
<dbReference type="Pfam" id="PF01545">
    <property type="entry name" value="Cation_efflux"/>
    <property type="match status" value="1"/>
</dbReference>
<dbReference type="GO" id="GO:0005385">
    <property type="term" value="F:zinc ion transmembrane transporter activity"/>
    <property type="evidence" value="ECO:0007669"/>
    <property type="project" value="TreeGrafter"/>
</dbReference>
<dbReference type="AlphaFoldDB" id="A0A397HHU2"/>
<dbReference type="InterPro" id="IPR027470">
    <property type="entry name" value="Cation_efflux_CTD"/>
</dbReference>
<dbReference type="InterPro" id="IPR002524">
    <property type="entry name" value="Cation_efflux"/>
</dbReference>
<evidence type="ECO:0000256" key="6">
    <source>
        <dbReference type="ARBA" id="ARBA00022989"/>
    </source>
</evidence>
<evidence type="ECO:0000259" key="11">
    <source>
        <dbReference type="Pfam" id="PF01545"/>
    </source>
</evidence>
<feature type="region of interest" description="Disordered" evidence="9">
    <location>
        <begin position="219"/>
        <end position="240"/>
    </location>
</feature>
<proteinExistence type="inferred from homology"/>
<accession>A0A397HHU2</accession>
<evidence type="ECO:0000256" key="10">
    <source>
        <dbReference type="SAM" id="Phobius"/>
    </source>
</evidence>
<keyword evidence="3" id="KW-0813">Transport</keyword>
<evidence type="ECO:0000313" key="14">
    <source>
        <dbReference type="Proteomes" id="UP000266861"/>
    </source>
</evidence>
<dbReference type="Gene3D" id="1.20.1510.10">
    <property type="entry name" value="Cation efflux protein transmembrane domain"/>
    <property type="match status" value="1"/>
</dbReference>
<evidence type="ECO:0000256" key="8">
    <source>
        <dbReference type="ARBA" id="ARBA00023136"/>
    </source>
</evidence>